<evidence type="ECO:0000313" key="3">
    <source>
        <dbReference type="Proteomes" id="UP000315145"/>
    </source>
</evidence>
<comment type="caution">
    <text evidence="1">The sequence shown here is derived from an EMBL/GenBank/DDBJ whole genome shotgun (WGS) entry which is preliminary data.</text>
</comment>
<reference evidence="1 4" key="1">
    <citation type="journal article" date="2015" name="Int. J. Syst. Evol. Microbiol.">
        <title>Algibacter amylolyticus sp. nov., isolated from intertidal sediment.</title>
        <authorList>
            <person name="Zhang D.C."/>
            <person name="Wu J."/>
            <person name="Neuner K."/>
            <person name="Yao J."/>
            <person name="Margesin R."/>
        </authorList>
    </citation>
    <scope>NUCLEOTIDE SEQUENCE [LARGE SCALE GENOMIC DNA]</scope>
    <source>
        <strain evidence="1 4">RU-4-M-4</strain>
    </source>
</reference>
<dbReference type="EMBL" id="VMBF01000001">
    <property type="protein sequence ID" value="TSJ81860.1"/>
    <property type="molecule type" value="Genomic_DNA"/>
</dbReference>
<gene>
    <name evidence="1" type="ORF">F2B50_01885</name>
    <name evidence="2" type="ORF">FPF71_01885</name>
</gene>
<proteinExistence type="predicted"/>
<protein>
    <submittedName>
        <fullName evidence="1">Uncharacterized protein</fullName>
    </submittedName>
</protein>
<dbReference type="Proteomes" id="UP000322315">
    <property type="component" value="Unassembled WGS sequence"/>
</dbReference>
<evidence type="ECO:0000313" key="1">
    <source>
        <dbReference type="EMBL" id="KAA5827615.1"/>
    </source>
</evidence>
<evidence type="ECO:0000313" key="2">
    <source>
        <dbReference type="EMBL" id="TSJ81860.1"/>
    </source>
</evidence>
<reference evidence="1" key="3">
    <citation type="submission" date="2019-09" db="EMBL/GenBank/DDBJ databases">
        <authorList>
            <person name="Zhang D.-C."/>
        </authorList>
    </citation>
    <scope>NUCLEOTIDE SEQUENCE</scope>
    <source>
        <strain evidence="1">RU-4-M-4</strain>
    </source>
</reference>
<reference evidence="2 3" key="2">
    <citation type="submission" date="2019-07" db="EMBL/GenBank/DDBJ databases">
        <title>Algibacter marinivivus sp. nov., isolated from the surface of a marine red alga.</title>
        <authorList>
            <person name="Zhong X."/>
            <person name="Xu W."/>
            <person name="Zhang Y."/>
            <person name="Zhang Q."/>
            <person name="Du Z."/>
        </authorList>
    </citation>
    <scope>NUCLEOTIDE SEQUENCE [LARGE SCALE GENOMIC DNA]</scope>
    <source>
        <strain evidence="2 3">RU-4-M-4</strain>
    </source>
</reference>
<keyword evidence="3" id="KW-1185">Reference proteome</keyword>
<organism evidence="1 4">
    <name type="scientific">Algibacter amylolyticus</name>
    <dbReference type="NCBI Taxonomy" id="1608400"/>
    <lineage>
        <taxon>Bacteria</taxon>
        <taxon>Pseudomonadati</taxon>
        <taxon>Bacteroidota</taxon>
        <taxon>Flavobacteriia</taxon>
        <taxon>Flavobacteriales</taxon>
        <taxon>Flavobacteriaceae</taxon>
        <taxon>Algibacter</taxon>
    </lineage>
</organism>
<dbReference type="Proteomes" id="UP000315145">
    <property type="component" value="Unassembled WGS sequence"/>
</dbReference>
<accession>A0A5M7BKY8</accession>
<dbReference type="EMBL" id="VWRS01000001">
    <property type="protein sequence ID" value="KAA5827615.1"/>
    <property type="molecule type" value="Genomic_DNA"/>
</dbReference>
<dbReference type="AlphaFoldDB" id="A0A5M7BKY8"/>
<name>A0A5M7BKY8_9FLAO</name>
<evidence type="ECO:0000313" key="4">
    <source>
        <dbReference type="Proteomes" id="UP000322315"/>
    </source>
</evidence>
<dbReference type="RefSeq" id="WP_144114961.1">
    <property type="nucleotide sequence ID" value="NZ_JACHGE010000001.1"/>
</dbReference>
<dbReference type="OrthoDB" id="1447646at2"/>
<sequence length="172" mass="19755">MNYLYVFYVLFSLVSCKAKSSLNTAIASKVERAICPENGVCAHEIIENKALKVKTDNLGSPYLEMVDSDSFVVKVEYKKSGNSKHQDSGYREEVFIELDKNNLEFETANLKFKKLFFARWCYCKGQTGYYKINQGKLSVTKIDKTKFKLHLAFTVPEVPQIINEINHIFSLQ</sequence>